<dbReference type="Proteomes" id="UP000184516">
    <property type="component" value="Unassembled WGS sequence"/>
</dbReference>
<keyword evidence="3" id="KW-1185">Reference proteome</keyword>
<evidence type="ECO:0000313" key="2">
    <source>
        <dbReference type="EMBL" id="SHF70811.1"/>
    </source>
</evidence>
<name>A0A1M5DVE6_9FLAO</name>
<dbReference type="SUPFAM" id="SSF53067">
    <property type="entry name" value="Actin-like ATPase domain"/>
    <property type="match status" value="2"/>
</dbReference>
<dbReference type="PANTHER" id="PTHR11735:SF11">
    <property type="entry name" value="TRNA THREONYLCARBAMOYLADENOSINE BIOSYNTHESIS PROTEIN TSAB"/>
    <property type="match status" value="1"/>
</dbReference>
<dbReference type="RefSeq" id="WP_073368597.1">
    <property type="nucleotide sequence ID" value="NZ_FQWB01000001.1"/>
</dbReference>
<dbReference type="InterPro" id="IPR000905">
    <property type="entry name" value="Gcp-like_dom"/>
</dbReference>
<dbReference type="InterPro" id="IPR022496">
    <property type="entry name" value="T6A_TsaB"/>
</dbReference>
<gene>
    <name evidence="2" type="ORF">SAMN05443549_10184</name>
</gene>
<dbReference type="Pfam" id="PF00814">
    <property type="entry name" value="TsaD"/>
    <property type="match status" value="1"/>
</dbReference>
<dbReference type="STRING" id="468056.SAMN05443549_10184"/>
<sequence>MSYILNIETATKNCSVALAKEGKTILCKEIAEEGYSHAERLHVFIEEIIKEAGIVFQDISAVAVSQGPGSYTGLRIGVSAAKGLCFALGVPLIAVDTLQVLASQASVSNGLIIPMLDARRMEVYSAVFTPNFENKRAVQAEIITENSFEDLQETIYFVGDCAEKCKPVLTKENYVFLEKIKFPSAKEMSWLSFEKYQKNETVDVAYFEPYYLKDFMMTVSKK</sequence>
<dbReference type="InterPro" id="IPR043129">
    <property type="entry name" value="ATPase_NBD"/>
</dbReference>
<dbReference type="Gene3D" id="3.30.420.40">
    <property type="match status" value="2"/>
</dbReference>
<dbReference type="CDD" id="cd24032">
    <property type="entry name" value="ASKHA_NBD_TsaB"/>
    <property type="match status" value="1"/>
</dbReference>
<reference evidence="3" key="1">
    <citation type="submission" date="2016-11" db="EMBL/GenBank/DDBJ databases">
        <authorList>
            <person name="Varghese N."/>
            <person name="Submissions S."/>
        </authorList>
    </citation>
    <scope>NUCLEOTIDE SEQUENCE [LARGE SCALE GENOMIC DNA]</scope>
    <source>
        <strain evidence="3">DSM 19978</strain>
    </source>
</reference>
<dbReference type="AlphaFoldDB" id="A0A1M5DVE6"/>
<dbReference type="GO" id="GO:0005829">
    <property type="term" value="C:cytosol"/>
    <property type="evidence" value="ECO:0007669"/>
    <property type="project" value="TreeGrafter"/>
</dbReference>
<feature type="domain" description="Gcp-like" evidence="1">
    <location>
        <begin position="36"/>
        <end position="155"/>
    </location>
</feature>
<accession>A0A1M5DVE6</accession>
<organism evidence="2 3">
    <name type="scientific">Flavobacterium fluvii</name>
    <dbReference type="NCBI Taxonomy" id="468056"/>
    <lineage>
        <taxon>Bacteria</taxon>
        <taxon>Pseudomonadati</taxon>
        <taxon>Bacteroidota</taxon>
        <taxon>Flavobacteriia</taxon>
        <taxon>Flavobacteriales</taxon>
        <taxon>Flavobacteriaceae</taxon>
        <taxon>Flavobacterium</taxon>
    </lineage>
</organism>
<dbReference type="OrthoDB" id="9784166at2"/>
<dbReference type="EMBL" id="FQWB01000001">
    <property type="protein sequence ID" value="SHF70811.1"/>
    <property type="molecule type" value="Genomic_DNA"/>
</dbReference>
<evidence type="ECO:0000259" key="1">
    <source>
        <dbReference type="Pfam" id="PF00814"/>
    </source>
</evidence>
<dbReference type="PANTHER" id="PTHR11735">
    <property type="entry name" value="TRNA N6-ADENOSINE THREONYLCARBAMOYLTRANSFERASE"/>
    <property type="match status" value="1"/>
</dbReference>
<protein>
    <submittedName>
        <fullName evidence="2">tRNA threonylcarbamoyladenosine biosynthesis protein TsaB</fullName>
    </submittedName>
</protein>
<evidence type="ECO:0000313" key="3">
    <source>
        <dbReference type="Proteomes" id="UP000184516"/>
    </source>
</evidence>
<dbReference type="NCBIfam" id="TIGR03725">
    <property type="entry name" value="T6A_YeaZ"/>
    <property type="match status" value="1"/>
</dbReference>
<dbReference type="GO" id="GO:0002949">
    <property type="term" value="P:tRNA threonylcarbamoyladenosine modification"/>
    <property type="evidence" value="ECO:0007669"/>
    <property type="project" value="InterPro"/>
</dbReference>
<proteinExistence type="predicted"/>